<feature type="region of interest" description="Disordered" evidence="11">
    <location>
        <begin position="110"/>
        <end position="131"/>
    </location>
</feature>
<feature type="compositionally biased region" description="Basic and acidic residues" evidence="11">
    <location>
        <begin position="921"/>
        <end position="932"/>
    </location>
</feature>
<feature type="region of interest" description="Disordered" evidence="11">
    <location>
        <begin position="1136"/>
        <end position="1166"/>
    </location>
</feature>
<accession>A0A1B7TKG1</accession>
<dbReference type="EMBL" id="LXPE01000001">
    <property type="protein sequence ID" value="OBA29219.1"/>
    <property type="molecule type" value="Genomic_DNA"/>
</dbReference>
<evidence type="ECO:0000256" key="10">
    <source>
        <dbReference type="PROSITE-ProRule" id="PRU10141"/>
    </source>
</evidence>
<feature type="compositionally biased region" description="Basic and acidic residues" evidence="11">
    <location>
        <begin position="320"/>
        <end position="330"/>
    </location>
</feature>
<dbReference type="Pfam" id="PF00069">
    <property type="entry name" value="Pkinase"/>
    <property type="match status" value="1"/>
</dbReference>
<evidence type="ECO:0000313" key="14">
    <source>
        <dbReference type="Proteomes" id="UP000092321"/>
    </source>
</evidence>
<dbReference type="InterPro" id="IPR017441">
    <property type="entry name" value="Protein_kinase_ATP_BS"/>
</dbReference>
<gene>
    <name evidence="13" type="ORF">HANVADRAFT_51118</name>
</gene>
<sequence>MALLKRKQSTDYLQYRKLSTNSSSSNNNSNRNISSSSNNNNNNNITITTSSSDELNKNADNNTSHTPISPNNTNSQSVTRNNSRLSSAPMSGHSVGKRFSLSLRSFSSNSSLNHNSNITNSNSKEDLNSKNACYGSEKNDLSTVSSPATVSDSKLIFDWDVTDPKAWTWQRVVIWLQVNEFNTKWISFFRRSQISGNDFLKLMANENFAKVEKYLPSSHNSSYNRFQHLLKRTMEHNVIYQHHSYSRSASSLDSGFSKKSNYSKHLRTGSDQVSVGSNLKNMSSDKLAGLSEGEEIEDHSKIAKSSTFTIKASNEEEEENKDKDYGDNDKNNNITINSSSTIAPTVQTPVLSAKPSVPTLNIPVPPAKRNSKVKTVQKCDPLNSLYKRSFISIRNNADEDDAILNNDSNESLKTGASLKLAKTRSLSKKSSPVTISPGSSSYTFFKKHHRTSSTEPSLPNITSQSIIENKEKLPEVDEKYLPKKKPNLSGTESPIKEKYIFCTKDKQSFVPINVTHANDVATFKAALATNNNINHKNYSIFLANYDFDIADTALDDSTIKSIMDTDYSNSFNLFFIKNHLKIQLNRNRSNSSILSQPRKMSLKSTVSKSSLSSTDLEELDYGVKYPKTPSHLFENNNSQDYLPVSKPSRSRKLTMNNPATTNTNNTTEQSSFKVIRPDTTNKIDFNQKRETPFVKLNPTRDAPPPPPRHPHADDNDFVPVPFPNTPTQRRETKIPHRPPPPSMVLDQAQRNIVESVPTIPPRPGFSRKPSSLSLKKRASNASLSKIDHNHTRLSRSNSSIQSSVFTSPPRLLKRHSSRRIVSSALAGGDTFDENKISFHDAPAFSDDSDSAGITSDNDDNGEENDKFVSAKELEKTVSFEKFDDTTKEDGDKFLFKDAEVATEESEDSEESDDSGIAWIKNTDKTGTKDNSNKKKKDSKKTKKGLLEGEISSDDHVSKHTKENLTSTDSDDGIVWTTANKPEQITENKVSRNLAGNDSRSLLKDEFNDDDTLENQNAIAADEEGEEDKTGFSFDSESILGSLVNEIEECKNDNTLNSLARKMTLRPSADLVYKNLEVYFPGTDLDKPIFEGETPPGSPKNFNDSKFSKSNGSNSSSVDSKRHRNIIEASTIKHSAERDDYTFSSNNSTPHSSTNSNHRSQHPKRTKTLRILANEALEVRKKKTKEKILLRNDTTKLWGRTVIEITDKEEIVAINKNRNSKGQYKEFAWIKGDVIGKGSFGCVYLGMNLTTGEMIAVKQVESSTSSQIEALRSEMETLKDIDHLNIVQYLGFEARDNVYSLFLEYVAGGSVGALIRMFGRFDDALIRFLNQQVLQGLAYLHNLGILHRDMKADNLLLDLDGVCKISDFGISKKSSDIYSNSEMTMTGTIFWMAPEMVDTKQGYSAKVDIWSLGCIVLEMFAGKRPWSNLEVVAAMFKIGKYKSAPPIPKDTLPLISEEGIKFLDLCFQIDPEKRPTADYLLNNKIFAVDPNFKFADTELAKFTNQNHKTMSLPKDIDKK</sequence>
<organism evidence="13 14">
    <name type="scientific">Hanseniaspora valbyensis NRRL Y-1626</name>
    <dbReference type="NCBI Taxonomy" id="766949"/>
    <lineage>
        <taxon>Eukaryota</taxon>
        <taxon>Fungi</taxon>
        <taxon>Dikarya</taxon>
        <taxon>Ascomycota</taxon>
        <taxon>Saccharomycotina</taxon>
        <taxon>Saccharomycetes</taxon>
        <taxon>Saccharomycodales</taxon>
        <taxon>Saccharomycodaceae</taxon>
        <taxon>Hanseniaspora</taxon>
    </lineage>
</organism>
<feature type="region of interest" description="Disordered" evidence="11">
    <location>
        <begin position="628"/>
        <end position="719"/>
    </location>
</feature>
<evidence type="ECO:0000256" key="3">
    <source>
        <dbReference type="ARBA" id="ARBA00022527"/>
    </source>
</evidence>
<feature type="region of interest" description="Disordered" evidence="11">
    <location>
        <begin position="840"/>
        <end position="869"/>
    </location>
</feature>
<keyword evidence="4" id="KW-0808">Transferase</keyword>
<feature type="compositionally biased region" description="Basic residues" evidence="11">
    <location>
        <begin position="933"/>
        <end position="943"/>
    </location>
</feature>
<feature type="binding site" evidence="10">
    <location>
        <position position="1257"/>
    </location>
    <ligand>
        <name>ATP</name>
        <dbReference type="ChEBI" id="CHEBI:30616"/>
    </ligand>
</feature>
<feature type="compositionally biased region" description="Acidic residues" evidence="11">
    <location>
        <begin position="900"/>
        <end position="913"/>
    </location>
</feature>
<feature type="region of interest" description="Disordered" evidence="11">
    <location>
        <begin position="1088"/>
        <end position="1123"/>
    </location>
</feature>
<dbReference type="PANTHER" id="PTHR11584:SF369">
    <property type="entry name" value="MITOGEN-ACTIVATED PROTEIN KINASE KINASE KINASE 19-RELATED"/>
    <property type="match status" value="1"/>
</dbReference>
<feature type="compositionally biased region" description="Low complexity" evidence="11">
    <location>
        <begin position="110"/>
        <end position="122"/>
    </location>
</feature>
<dbReference type="FunFam" id="1.10.510.10:FF:000182">
    <property type="entry name" value="MAP kinase kinase kinase mkh1"/>
    <property type="match status" value="1"/>
</dbReference>
<feature type="compositionally biased region" description="Polar residues" evidence="11">
    <location>
        <begin position="58"/>
        <end position="89"/>
    </location>
</feature>
<dbReference type="InterPro" id="IPR008271">
    <property type="entry name" value="Ser/Thr_kinase_AS"/>
</dbReference>
<evidence type="ECO:0000256" key="5">
    <source>
        <dbReference type="ARBA" id="ARBA00022741"/>
    </source>
</evidence>
<feature type="compositionally biased region" description="Low complexity" evidence="11">
    <location>
        <begin position="1098"/>
        <end position="1117"/>
    </location>
</feature>
<dbReference type="InterPro" id="IPR011009">
    <property type="entry name" value="Kinase-like_dom_sf"/>
</dbReference>
<comment type="catalytic activity">
    <reaction evidence="9">
        <text>L-seryl-[protein] + ATP = O-phospho-L-seryl-[protein] + ADP + H(+)</text>
        <dbReference type="Rhea" id="RHEA:17989"/>
        <dbReference type="Rhea" id="RHEA-COMP:9863"/>
        <dbReference type="Rhea" id="RHEA-COMP:11604"/>
        <dbReference type="ChEBI" id="CHEBI:15378"/>
        <dbReference type="ChEBI" id="CHEBI:29999"/>
        <dbReference type="ChEBI" id="CHEBI:30616"/>
        <dbReference type="ChEBI" id="CHEBI:83421"/>
        <dbReference type="ChEBI" id="CHEBI:456216"/>
        <dbReference type="EC" id="2.7.11.25"/>
    </reaction>
</comment>
<feature type="region of interest" description="Disordered" evidence="11">
    <location>
        <begin position="261"/>
        <end position="284"/>
    </location>
</feature>
<dbReference type="InterPro" id="IPR000719">
    <property type="entry name" value="Prot_kinase_dom"/>
</dbReference>
<feature type="compositionally biased region" description="Basic and acidic residues" evidence="11">
    <location>
        <begin position="952"/>
        <end position="962"/>
    </location>
</feature>
<feature type="compositionally biased region" description="Low complexity" evidence="11">
    <location>
        <begin position="1143"/>
        <end position="1157"/>
    </location>
</feature>
<dbReference type="PANTHER" id="PTHR11584">
    <property type="entry name" value="SERINE/THREONINE PROTEIN KINASE"/>
    <property type="match status" value="1"/>
</dbReference>
<feature type="region of interest" description="Disordered" evidence="11">
    <location>
        <begin position="756"/>
        <end position="811"/>
    </location>
</feature>
<keyword evidence="7 10" id="KW-0067">ATP-binding</keyword>
<comment type="caution">
    <text evidence="13">The sequence shown here is derived from an EMBL/GenBank/DDBJ whole genome shotgun (WGS) entry which is preliminary data.</text>
</comment>
<dbReference type="Gene3D" id="1.10.510.10">
    <property type="entry name" value="Transferase(Phosphotransferase) domain 1"/>
    <property type="match status" value="1"/>
</dbReference>
<dbReference type="PROSITE" id="PS00107">
    <property type="entry name" value="PROTEIN_KINASE_ATP"/>
    <property type="match status" value="1"/>
</dbReference>
<dbReference type="Proteomes" id="UP000092321">
    <property type="component" value="Unassembled WGS sequence"/>
</dbReference>
<evidence type="ECO:0000256" key="11">
    <source>
        <dbReference type="SAM" id="MobiDB-lite"/>
    </source>
</evidence>
<evidence type="ECO:0000256" key="8">
    <source>
        <dbReference type="ARBA" id="ARBA00047559"/>
    </source>
</evidence>
<dbReference type="SUPFAM" id="SSF47769">
    <property type="entry name" value="SAM/Pointed domain"/>
    <property type="match status" value="1"/>
</dbReference>
<evidence type="ECO:0000256" key="9">
    <source>
        <dbReference type="ARBA" id="ARBA00048329"/>
    </source>
</evidence>
<feature type="compositionally biased region" description="Low complexity" evidence="11">
    <location>
        <begin position="654"/>
        <end position="667"/>
    </location>
</feature>
<protein>
    <recommendedName>
        <fullName evidence="2">mitogen-activated protein kinase kinase kinase</fullName>
        <ecNumber evidence="2">2.7.11.25</ecNumber>
    </recommendedName>
</protein>
<evidence type="ECO:0000256" key="1">
    <source>
        <dbReference type="ARBA" id="ARBA00006529"/>
    </source>
</evidence>
<dbReference type="EC" id="2.7.11.25" evidence="2"/>
<comment type="catalytic activity">
    <reaction evidence="8">
        <text>L-threonyl-[protein] + ATP = O-phospho-L-threonyl-[protein] + ADP + H(+)</text>
        <dbReference type="Rhea" id="RHEA:46608"/>
        <dbReference type="Rhea" id="RHEA-COMP:11060"/>
        <dbReference type="Rhea" id="RHEA-COMP:11605"/>
        <dbReference type="ChEBI" id="CHEBI:15378"/>
        <dbReference type="ChEBI" id="CHEBI:30013"/>
        <dbReference type="ChEBI" id="CHEBI:30616"/>
        <dbReference type="ChEBI" id="CHEBI:61977"/>
        <dbReference type="ChEBI" id="CHEBI:456216"/>
        <dbReference type="EC" id="2.7.11.25"/>
    </reaction>
</comment>
<dbReference type="GO" id="GO:0005524">
    <property type="term" value="F:ATP binding"/>
    <property type="evidence" value="ECO:0007669"/>
    <property type="project" value="UniProtKB-UniRule"/>
</dbReference>
<feature type="region of interest" description="Disordered" evidence="11">
    <location>
        <begin position="893"/>
        <end position="974"/>
    </location>
</feature>
<dbReference type="PROSITE" id="PS50011">
    <property type="entry name" value="PROTEIN_KINASE_DOM"/>
    <property type="match status" value="1"/>
</dbReference>
<dbReference type="GO" id="GO:0004709">
    <property type="term" value="F:MAP kinase kinase kinase activity"/>
    <property type="evidence" value="ECO:0007669"/>
    <property type="project" value="UniProtKB-EC"/>
</dbReference>
<evidence type="ECO:0000256" key="6">
    <source>
        <dbReference type="ARBA" id="ARBA00022777"/>
    </source>
</evidence>
<feature type="domain" description="Protein kinase" evidence="12">
    <location>
        <begin position="1228"/>
        <end position="1485"/>
    </location>
</feature>
<dbReference type="PROSITE" id="PS00108">
    <property type="entry name" value="PROTEIN_KINASE_ST"/>
    <property type="match status" value="1"/>
</dbReference>
<keyword evidence="6" id="KW-0418">Kinase</keyword>
<feature type="compositionally biased region" description="Low complexity" evidence="11">
    <location>
        <begin position="331"/>
        <end position="341"/>
    </location>
</feature>
<feature type="compositionally biased region" description="Low complexity" evidence="11">
    <location>
        <begin position="794"/>
        <end position="803"/>
    </location>
</feature>
<feature type="region of interest" description="Disordered" evidence="11">
    <location>
        <begin position="307"/>
        <end position="341"/>
    </location>
</feature>
<reference evidence="14" key="1">
    <citation type="journal article" date="2016" name="Proc. Natl. Acad. Sci. U.S.A.">
        <title>Comparative genomics of biotechnologically important yeasts.</title>
        <authorList>
            <person name="Riley R."/>
            <person name="Haridas S."/>
            <person name="Wolfe K.H."/>
            <person name="Lopes M.R."/>
            <person name="Hittinger C.T."/>
            <person name="Goeker M."/>
            <person name="Salamov A.A."/>
            <person name="Wisecaver J.H."/>
            <person name="Long T.M."/>
            <person name="Calvey C.H."/>
            <person name="Aerts A.L."/>
            <person name="Barry K.W."/>
            <person name="Choi C."/>
            <person name="Clum A."/>
            <person name="Coughlan A.Y."/>
            <person name="Deshpande S."/>
            <person name="Douglass A.P."/>
            <person name="Hanson S.J."/>
            <person name="Klenk H.-P."/>
            <person name="LaButti K.M."/>
            <person name="Lapidus A."/>
            <person name="Lindquist E.A."/>
            <person name="Lipzen A.M."/>
            <person name="Meier-Kolthoff J.P."/>
            <person name="Ohm R.A."/>
            <person name="Otillar R.P."/>
            <person name="Pangilinan J.L."/>
            <person name="Peng Y."/>
            <person name="Rokas A."/>
            <person name="Rosa C.A."/>
            <person name="Scheuner C."/>
            <person name="Sibirny A.A."/>
            <person name="Slot J.C."/>
            <person name="Stielow J.B."/>
            <person name="Sun H."/>
            <person name="Kurtzman C.P."/>
            <person name="Blackwell M."/>
            <person name="Grigoriev I.V."/>
            <person name="Jeffries T.W."/>
        </authorList>
    </citation>
    <scope>NUCLEOTIDE SEQUENCE [LARGE SCALE GENOMIC DNA]</scope>
    <source>
        <strain evidence="14">NRRL Y-1626</strain>
    </source>
</reference>
<evidence type="ECO:0000256" key="2">
    <source>
        <dbReference type="ARBA" id="ARBA00012406"/>
    </source>
</evidence>
<feature type="compositionally biased region" description="Low complexity" evidence="11">
    <location>
        <begin position="19"/>
        <end position="52"/>
    </location>
</feature>
<keyword evidence="14" id="KW-1185">Reference proteome</keyword>
<keyword evidence="3" id="KW-0723">Serine/threonine-protein kinase</keyword>
<dbReference type="InterPro" id="IPR013761">
    <property type="entry name" value="SAM/pointed_sf"/>
</dbReference>
<dbReference type="SMART" id="SM00220">
    <property type="entry name" value="S_TKc"/>
    <property type="match status" value="1"/>
</dbReference>
<name>A0A1B7TKG1_9ASCO</name>
<feature type="compositionally biased region" description="Basic and acidic residues" evidence="11">
    <location>
        <begin position="675"/>
        <end position="692"/>
    </location>
</feature>
<dbReference type="SUPFAM" id="SSF56112">
    <property type="entry name" value="Protein kinase-like (PK-like)"/>
    <property type="match status" value="1"/>
</dbReference>
<evidence type="ECO:0000313" key="13">
    <source>
        <dbReference type="EMBL" id="OBA29219.1"/>
    </source>
</evidence>
<feature type="region of interest" description="Disordered" evidence="11">
    <location>
        <begin position="1"/>
        <end position="93"/>
    </location>
</feature>
<evidence type="ECO:0000256" key="7">
    <source>
        <dbReference type="ARBA" id="ARBA00022840"/>
    </source>
</evidence>
<comment type="similarity">
    <text evidence="1">Belongs to the protein kinase superfamily. STE Ser/Thr protein kinase family. MAP kinase kinase kinase subfamily.</text>
</comment>
<proteinExistence type="inferred from homology"/>
<evidence type="ECO:0000259" key="12">
    <source>
        <dbReference type="PROSITE" id="PS50011"/>
    </source>
</evidence>
<dbReference type="OrthoDB" id="266718at2759"/>
<feature type="compositionally biased region" description="Polar residues" evidence="11">
    <location>
        <begin position="269"/>
        <end position="284"/>
    </location>
</feature>
<evidence type="ECO:0000256" key="4">
    <source>
        <dbReference type="ARBA" id="ARBA00022679"/>
    </source>
</evidence>
<keyword evidence="5 10" id="KW-0547">Nucleotide-binding</keyword>